<keyword evidence="6" id="KW-0408">Iron</keyword>
<name>A0A165I4B6_9APHY</name>
<dbReference type="GO" id="GO:0046872">
    <property type="term" value="F:metal ion binding"/>
    <property type="evidence" value="ECO:0007669"/>
    <property type="project" value="UniProtKB-KW"/>
</dbReference>
<keyword evidence="8" id="KW-1133">Transmembrane helix</keyword>
<dbReference type="RefSeq" id="XP_040770086.1">
    <property type="nucleotide sequence ID" value="XM_040911794.1"/>
</dbReference>
<evidence type="ECO:0000259" key="9">
    <source>
        <dbReference type="PROSITE" id="PS51405"/>
    </source>
</evidence>
<reference evidence="10 11" key="1">
    <citation type="journal article" date="2016" name="Mol. Biol. Evol.">
        <title>Comparative Genomics of Early-Diverging Mushroom-Forming Fungi Provides Insights into the Origins of Lignocellulose Decay Capabilities.</title>
        <authorList>
            <person name="Nagy L.G."/>
            <person name="Riley R."/>
            <person name="Tritt A."/>
            <person name="Adam C."/>
            <person name="Daum C."/>
            <person name="Floudas D."/>
            <person name="Sun H."/>
            <person name="Yadav J.S."/>
            <person name="Pangilinan J."/>
            <person name="Larsson K.H."/>
            <person name="Matsuura K."/>
            <person name="Barry K."/>
            <person name="Labutti K."/>
            <person name="Kuo R."/>
            <person name="Ohm R.A."/>
            <person name="Bhattacharya S.S."/>
            <person name="Shirouzu T."/>
            <person name="Yoshinaga Y."/>
            <person name="Martin F.M."/>
            <person name="Grigoriev I.V."/>
            <person name="Hibbett D.S."/>
        </authorList>
    </citation>
    <scope>NUCLEOTIDE SEQUENCE [LARGE SCALE GENOMIC DNA]</scope>
    <source>
        <strain evidence="10 11">93-53</strain>
    </source>
</reference>
<dbReference type="STRING" id="1314785.A0A165I4B6"/>
<dbReference type="Gene3D" id="1.10.489.10">
    <property type="entry name" value="Chloroperoxidase-like"/>
    <property type="match status" value="1"/>
</dbReference>
<keyword evidence="8" id="KW-0812">Transmembrane</keyword>
<dbReference type="EMBL" id="KV427605">
    <property type="protein sequence ID" value="KZT12576.1"/>
    <property type="molecule type" value="Genomic_DNA"/>
</dbReference>
<evidence type="ECO:0000256" key="6">
    <source>
        <dbReference type="ARBA" id="ARBA00023004"/>
    </source>
</evidence>
<protein>
    <submittedName>
        <fullName evidence="10">Cloroperoxidase</fullName>
    </submittedName>
</protein>
<dbReference type="SUPFAM" id="SSF47571">
    <property type="entry name" value="Cloroperoxidase"/>
    <property type="match status" value="1"/>
</dbReference>
<keyword evidence="3" id="KW-0349">Heme</keyword>
<evidence type="ECO:0000256" key="7">
    <source>
        <dbReference type="ARBA" id="ARBA00025795"/>
    </source>
</evidence>
<evidence type="ECO:0000313" key="11">
    <source>
        <dbReference type="Proteomes" id="UP000076871"/>
    </source>
</evidence>
<dbReference type="PANTHER" id="PTHR33577">
    <property type="entry name" value="STERIGMATOCYSTIN BIOSYNTHESIS PEROXIDASE STCC-RELATED"/>
    <property type="match status" value="1"/>
</dbReference>
<evidence type="ECO:0000256" key="4">
    <source>
        <dbReference type="ARBA" id="ARBA00022723"/>
    </source>
</evidence>
<gene>
    <name evidence="10" type="ORF">LAESUDRAFT_753646</name>
</gene>
<dbReference type="InterPro" id="IPR000028">
    <property type="entry name" value="Chloroperoxidase"/>
</dbReference>
<dbReference type="GeneID" id="63828822"/>
<accession>A0A165I4B6</accession>
<evidence type="ECO:0000256" key="2">
    <source>
        <dbReference type="ARBA" id="ARBA00022559"/>
    </source>
</evidence>
<dbReference type="InterPro" id="IPR036851">
    <property type="entry name" value="Chloroperoxidase-like_sf"/>
</dbReference>
<feature type="transmembrane region" description="Helical" evidence="8">
    <location>
        <begin position="46"/>
        <end position="67"/>
    </location>
</feature>
<evidence type="ECO:0000256" key="1">
    <source>
        <dbReference type="ARBA" id="ARBA00001970"/>
    </source>
</evidence>
<keyword evidence="2 10" id="KW-0575">Peroxidase</keyword>
<dbReference type="OrthoDB" id="407298at2759"/>
<evidence type="ECO:0000256" key="3">
    <source>
        <dbReference type="ARBA" id="ARBA00022617"/>
    </source>
</evidence>
<comment type="similarity">
    <text evidence="7">Belongs to the chloroperoxidase family.</text>
</comment>
<keyword evidence="8" id="KW-0472">Membrane</keyword>
<dbReference type="GO" id="GO:0004601">
    <property type="term" value="F:peroxidase activity"/>
    <property type="evidence" value="ECO:0007669"/>
    <property type="project" value="UniProtKB-KW"/>
</dbReference>
<proteinExistence type="inferred from homology"/>
<dbReference type="PANTHER" id="PTHR33577:SF9">
    <property type="entry name" value="PEROXIDASE STCC"/>
    <property type="match status" value="1"/>
</dbReference>
<keyword evidence="4" id="KW-0479">Metal-binding</keyword>
<dbReference type="InParanoid" id="A0A165I4B6"/>
<feature type="domain" description="Heme haloperoxidase family profile" evidence="9">
    <location>
        <begin position="3"/>
        <end position="219"/>
    </location>
</feature>
<dbReference type="Proteomes" id="UP000076871">
    <property type="component" value="Unassembled WGS sequence"/>
</dbReference>
<sequence length="236" mass="26443">MHIDHDYVCPPPGASRSPCPALNALANHNYLPHDGRRISIPQLVRALTSVYSLSFPLAIILAVVGVFKCGGWWHIDLHDLAKHNAIEHDGSLTHDDTPRGSTFAPIEVDSKLVHQLLSVSPCEWLTLSDFAKARAERDQQMQTPLDALHAEIARGEAVLTMEVLGQHISHKHAADVVHHMVTDEQGVPKTFIEQWFQEEKLPDGWRRPATSVGLFEVAMKSRWVEKEVRTLRTKNA</sequence>
<evidence type="ECO:0000256" key="8">
    <source>
        <dbReference type="SAM" id="Phobius"/>
    </source>
</evidence>
<keyword evidence="11" id="KW-1185">Reference proteome</keyword>
<dbReference type="PROSITE" id="PS51405">
    <property type="entry name" value="HEME_HALOPEROXIDASE"/>
    <property type="match status" value="1"/>
</dbReference>
<evidence type="ECO:0000313" key="10">
    <source>
        <dbReference type="EMBL" id="KZT12576.1"/>
    </source>
</evidence>
<dbReference type="AlphaFoldDB" id="A0A165I4B6"/>
<evidence type="ECO:0000256" key="5">
    <source>
        <dbReference type="ARBA" id="ARBA00023002"/>
    </source>
</evidence>
<keyword evidence="5" id="KW-0560">Oxidoreductase</keyword>
<organism evidence="10 11">
    <name type="scientific">Laetiporus sulphureus 93-53</name>
    <dbReference type="NCBI Taxonomy" id="1314785"/>
    <lineage>
        <taxon>Eukaryota</taxon>
        <taxon>Fungi</taxon>
        <taxon>Dikarya</taxon>
        <taxon>Basidiomycota</taxon>
        <taxon>Agaricomycotina</taxon>
        <taxon>Agaricomycetes</taxon>
        <taxon>Polyporales</taxon>
        <taxon>Laetiporus</taxon>
    </lineage>
</organism>
<dbReference type="Pfam" id="PF01328">
    <property type="entry name" value="Peroxidase_2"/>
    <property type="match status" value="1"/>
</dbReference>
<comment type="cofactor">
    <cofactor evidence="1">
        <name>heme b</name>
        <dbReference type="ChEBI" id="CHEBI:60344"/>
    </cofactor>
</comment>